<dbReference type="Gene3D" id="3.30.920.10">
    <property type="entry name" value="Frataxin/CyaY"/>
    <property type="match status" value="1"/>
</dbReference>
<keyword evidence="8" id="KW-0560">Oxidoreductase</keyword>
<name>A0A507CBN9_9FUNG</name>
<keyword evidence="6" id="KW-0410">Iron transport</keyword>
<dbReference type="NCBIfam" id="TIGR03422">
    <property type="entry name" value="mito_frataxin"/>
    <property type="match status" value="1"/>
</dbReference>
<dbReference type="STRING" id="1806994.A0A507CBN9"/>
<dbReference type="InterPro" id="IPR002908">
    <property type="entry name" value="Frataxin/CyaY"/>
</dbReference>
<dbReference type="GO" id="GO:0034986">
    <property type="term" value="F:iron chaperone activity"/>
    <property type="evidence" value="ECO:0007669"/>
    <property type="project" value="TreeGrafter"/>
</dbReference>
<dbReference type="InterPro" id="IPR017789">
    <property type="entry name" value="Frataxin"/>
</dbReference>
<dbReference type="SUPFAM" id="SSF55387">
    <property type="entry name" value="Frataxin/Nqo15-like"/>
    <property type="match status" value="1"/>
</dbReference>
<keyword evidence="10" id="KW-0406">Ion transport</keyword>
<keyword evidence="11" id="KW-0496">Mitochondrion</keyword>
<evidence type="ECO:0000256" key="6">
    <source>
        <dbReference type="ARBA" id="ARBA00022496"/>
    </source>
</evidence>
<dbReference type="GO" id="GO:0005739">
    <property type="term" value="C:mitochondrion"/>
    <property type="evidence" value="ECO:0007669"/>
    <property type="project" value="UniProtKB-SubCell"/>
</dbReference>
<evidence type="ECO:0000256" key="12">
    <source>
        <dbReference type="ARBA" id="ARBA00047990"/>
    </source>
</evidence>
<evidence type="ECO:0000256" key="7">
    <source>
        <dbReference type="ARBA" id="ARBA00022946"/>
    </source>
</evidence>
<dbReference type="RefSeq" id="XP_031027112.1">
    <property type="nucleotide sequence ID" value="XM_031166770.1"/>
</dbReference>
<dbReference type="PANTHER" id="PTHR16821:SF2">
    <property type="entry name" value="FRATAXIN, MITOCHONDRIAL"/>
    <property type="match status" value="1"/>
</dbReference>
<evidence type="ECO:0000256" key="9">
    <source>
        <dbReference type="ARBA" id="ARBA00023004"/>
    </source>
</evidence>
<dbReference type="GO" id="GO:0016226">
    <property type="term" value="P:iron-sulfur cluster assembly"/>
    <property type="evidence" value="ECO:0007669"/>
    <property type="project" value="InterPro"/>
</dbReference>
<gene>
    <name evidence="13" type="primary">YFH1</name>
    <name evidence="13" type="ORF">SmJEL517_g00842</name>
</gene>
<dbReference type="GO" id="GO:0006826">
    <property type="term" value="P:iron ion transport"/>
    <property type="evidence" value="ECO:0007669"/>
    <property type="project" value="UniProtKB-KW"/>
</dbReference>
<evidence type="ECO:0000313" key="13">
    <source>
        <dbReference type="EMBL" id="TPX37042.1"/>
    </source>
</evidence>
<proteinExistence type="inferred from homology"/>
<dbReference type="GO" id="GO:0008198">
    <property type="term" value="F:ferrous iron binding"/>
    <property type="evidence" value="ECO:0007669"/>
    <property type="project" value="TreeGrafter"/>
</dbReference>
<dbReference type="OrthoDB" id="1897642at2759"/>
<dbReference type="Proteomes" id="UP000319731">
    <property type="component" value="Unassembled WGS sequence"/>
</dbReference>
<keyword evidence="5" id="KW-0813">Transport</keyword>
<dbReference type="PROSITE" id="PS50810">
    <property type="entry name" value="FRATAXIN_2"/>
    <property type="match status" value="1"/>
</dbReference>
<evidence type="ECO:0000256" key="11">
    <source>
        <dbReference type="ARBA" id="ARBA00023128"/>
    </source>
</evidence>
<evidence type="ECO:0000256" key="4">
    <source>
        <dbReference type="ARBA" id="ARBA00022434"/>
    </source>
</evidence>
<comment type="catalytic activity">
    <reaction evidence="12">
        <text>4 Fe(2+) + O2 + 4 H(+) = 4 Fe(3+) + 2 H2O</text>
        <dbReference type="Rhea" id="RHEA:11148"/>
        <dbReference type="ChEBI" id="CHEBI:15377"/>
        <dbReference type="ChEBI" id="CHEBI:15378"/>
        <dbReference type="ChEBI" id="CHEBI:15379"/>
        <dbReference type="ChEBI" id="CHEBI:29033"/>
        <dbReference type="ChEBI" id="CHEBI:29034"/>
        <dbReference type="EC" id="1.16.3.1"/>
    </reaction>
</comment>
<keyword evidence="4" id="KW-0409">Iron storage</keyword>
<comment type="subcellular location">
    <subcellularLocation>
        <location evidence="1">Mitochondrion</location>
    </subcellularLocation>
</comment>
<dbReference type="PROSITE" id="PS01344">
    <property type="entry name" value="FRATAXIN_1"/>
    <property type="match status" value="1"/>
</dbReference>
<dbReference type="GO" id="GO:0008199">
    <property type="term" value="F:ferric iron binding"/>
    <property type="evidence" value="ECO:0007669"/>
    <property type="project" value="InterPro"/>
</dbReference>
<dbReference type="InterPro" id="IPR036524">
    <property type="entry name" value="Frataxin/CyaY_sf"/>
</dbReference>
<evidence type="ECO:0000256" key="10">
    <source>
        <dbReference type="ARBA" id="ARBA00023065"/>
    </source>
</evidence>
<evidence type="ECO:0000256" key="8">
    <source>
        <dbReference type="ARBA" id="ARBA00023002"/>
    </source>
</evidence>
<dbReference type="GeneID" id="42002067"/>
<dbReference type="NCBIfam" id="TIGR03421">
    <property type="entry name" value="FeS_CyaY"/>
    <property type="match status" value="1"/>
</dbReference>
<evidence type="ECO:0000256" key="1">
    <source>
        <dbReference type="ARBA" id="ARBA00004173"/>
    </source>
</evidence>
<dbReference type="EC" id="1.16.3.1" evidence="3"/>
<dbReference type="InterPro" id="IPR020895">
    <property type="entry name" value="Frataxin_CS"/>
</dbReference>
<dbReference type="PRINTS" id="PR00904">
    <property type="entry name" value="FRATAXIN"/>
</dbReference>
<comment type="similarity">
    <text evidence="2">Belongs to the frataxin family.</text>
</comment>
<dbReference type="GO" id="GO:0051537">
    <property type="term" value="F:2 iron, 2 sulfur cluster binding"/>
    <property type="evidence" value="ECO:0007669"/>
    <property type="project" value="TreeGrafter"/>
</dbReference>
<keyword evidence="14" id="KW-1185">Reference proteome</keyword>
<evidence type="ECO:0000256" key="5">
    <source>
        <dbReference type="ARBA" id="ARBA00022448"/>
    </source>
</evidence>
<dbReference type="EMBL" id="QEAO01000003">
    <property type="protein sequence ID" value="TPX37042.1"/>
    <property type="molecule type" value="Genomic_DNA"/>
</dbReference>
<protein>
    <recommendedName>
        <fullName evidence="3">ferroxidase</fullName>
        <ecNumber evidence="3">1.16.3.1</ecNumber>
    </recommendedName>
</protein>
<evidence type="ECO:0000313" key="14">
    <source>
        <dbReference type="Proteomes" id="UP000319731"/>
    </source>
</evidence>
<reference evidence="13 14" key="1">
    <citation type="journal article" date="2019" name="Sci. Rep.">
        <title>Comparative genomics of chytrid fungi reveal insights into the obligate biotrophic and pathogenic lifestyle of Synchytrium endobioticum.</title>
        <authorList>
            <person name="van de Vossenberg B.T.L.H."/>
            <person name="Warris S."/>
            <person name="Nguyen H.D.T."/>
            <person name="van Gent-Pelzer M.P.E."/>
            <person name="Joly D.L."/>
            <person name="van de Geest H.C."/>
            <person name="Bonants P.J.M."/>
            <person name="Smith D.S."/>
            <person name="Levesque C.A."/>
            <person name="van der Lee T.A.J."/>
        </authorList>
    </citation>
    <scope>NUCLEOTIDE SEQUENCE [LARGE SCALE GENOMIC DNA]</scope>
    <source>
        <strain evidence="13 14">JEL517</strain>
    </source>
</reference>
<dbReference type="AlphaFoldDB" id="A0A507CBN9"/>
<accession>A0A507CBN9</accession>
<comment type="caution">
    <text evidence="13">The sequence shown here is derived from an EMBL/GenBank/DDBJ whole genome shotgun (WGS) entry which is preliminary data.</text>
</comment>
<keyword evidence="7" id="KW-0809">Transit peptide</keyword>
<dbReference type="PANTHER" id="PTHR16821">
    <property type="entry name" value="FRATAXIN"/>
    <property type="match status" value="1"/>
</dbReference>
<dbReference type="GO" id="GO:0004322">
    <property type="term" value="F:ferroxidase activity"/>
    <property type="evidence" value="ECO:0007669"/>
    <property type="project" value="UniProtKB-EC"/>
</dbReference>
<keyword evidence="9" id="KW-0408">Iron</keyword>
<sequence>MTARNAIWIAFSRALRALPRMNERPQRALALPLHPPLLQTSVVNCRSTIRTFSTDNKEDRHYHRVSDEYLDKLVEYFEAVGDETETKGYDIVYSDGVMTLKLGSAGTYVINKQPPNRQIWLSSPKSGPARFEYSDAKKLWLHVRTGQVLNEILDREIQELMKRDIQTPL</sequence>
<dbReference type="Pfam" id="PF01491">
    <property type="entry name" value="Frataxin_Cyay"/>
    <property type="match status" value="1"/>
</dbReference>
<evidence type="ECO:0000256" key="2">
    <source>
        <dbReference type="ARBA" id="ARBA00008183"/>
    </source>
</evidence>
<dbReference type="SMART" id="SM01219">
    <property type="entry name" value="Frataxin_Cyay"/>
    <property type="match status" value="1"/>
</dbReference>
<evidence type="ECO:0000256" key="3">
    <source>
        <dbReference type="ARBA" id="ARBA00013107"/>
    </source>
</evidence>
<organism evidence="13 14">
    <name type="scientific">Synchytrium microbalum</name>
    <dbReference type="NCBI Taxonomy" id="1806994"/>
    <lineage>
        <taxon>Eukaryota</taxon>
        <taxon>Fungi</taxon>
        <taxon>Fungi incertae sedis</taxon>
        <taxon>Chytridiomycota</taxon>
        <taxon>Chytridiomycota incertae sedis</taxon>
        <taxon>Chytridiomycetes</taxon>
        <taxon>Synchytriales</taxon>
        <taxon>Synchytriaceae</taxon>
        <taxon>Synchytrium</taxon>
    </lineage>
</organism>
<dbReference type="GO" id="GO:0006879">
    <property type="term" value="P:intracellular iron ion homeostasis"/>
    <property type="evidence" value="ECO:0007669"/>
    <property type="project" value="UniProtKB-KW"/>
</dbReference>